<evidence type="ECO:0000313" key="2">
    <source>
        <dbReference type="Proteomes" id="UP000310200"/>
    </source>
</evidence>
<protein>
    <submittedName>
        <fullName evidence="1">Uncharacterized protein</fullName>
    </submittedName>
</protein>
<proteinExistence type="predicted"/>
<dbReference type="AlphaFoldDB" id="A0A4S2KS33"/>
<organism evidence="1 2">
    <name type="scientific">Temnothorax longispinosus</name>
    <dbReference type="NCBI Taxonomy" id="300112"/>
    <lineage>
        <taxon>Eukaryota</taxon>
        <taxon>Metazoa</taxon>
        <taxon>Ecdysozoa</taxon>
        <taxon>Arthropoda</taxon>
        <taxon>Hexapoda</taxon>
        <taxon>Insecta</taxon>
        <taxon>Pterygota</taxon>
        <taxon>Neoptera</taxon>
        <taxon>Endopterygota</taxon>
        <taxon>Hymenoptera</taxon>
        <taxon>Apocrita</taxon>
        <taxon>Aculeata</taxon>
        <taxon>Formicoidea</taxon>
        <taxon>Formicidae</taxon>
        <taxon>Myrmicinae</taxon>
        <taxon>Temnothorax</taxon>
    </lineage>
</organism>
<dbReference type="STRING" id="300112.A0A4S2KS33"/>
<keyword evidence="2" id="KW-1185">Reference proteome</keyword>
<evidence type="ECO:0000313" key="1">
    <source>
        <dbReference type="EMBL" id="TGZ50807.1"/>
    </source>
</evidence>
<accession>A0A4S2KS33</accession>
<sequence length="165" mass="18487">MAVIREWTNDDASRCTAAEGLKSRIQATLPHENVLSFYVEHRNGGIDADYDAHDEYLGKFRDLILDRVQQLVNASVEADPEIKSRKKMVQEVYAESMAHFALLRELPLADEADEAVERVKQLILAGFLHSLHIQDGKEQKHGPILIYGPKSSGKSSILALSLIHI</sequence>
<name>A0A4S2KS33_9HYME</name>
<reference evidence="1 2" key="1">
    <citation type="journal article" date="2019" name="Philos. Trans. R. Soc. Lond., B, Biol. Sci.">
        <title>Ant behaviour and brain gene expression of defending hosts depend on the ecological success of the intruding social parasite.</title>
        <authorList>
            <person name="Kaur R."/>
            <person name="Stoldt M."/>
            <person name="Jongepier E."/>
            <person name="Feldmeyer B."/>
            <person name="Menzel F."/>
            <person name="Bornberg-Bauer E."/>
            <person name="Foitzik S."/>
        </authorList>
    </citation>
    <scope>NUCLEOTIDE SEQUENCE [LARGE SCALE GENOMIC DNA]</scope>
    <source>
        <tissue evidence="1">Whole body</tissue>
    </source>
</reference>
<comment type="caution">
    <text evidence="1">The sequence shown here is derived from an EMBL/GenBank/DDBJ whole genome shotgun (WGS) entry which is preliminary data.</text>
</comment>
<dbReference type="InterPro" id="IPR052752">
    <property type="entry name" value="NACHT-WD_repeat"/>
</dbReference>
<dbReference type="EMBL" id="QBLH01001859">
    <property type="protein sequence ID" value="TGZ50807.1"/>
    <property type="molecule type" value="Genomic_DNA"/>
</dbReference>
<dbReference type="Proteomes" id="UP000310200">
    <property type="component" value="Unassembled WGS sequence"/>
</dbReference>
<dbReference type="PANTHER" id="PTHR19871">
    <property type="entry name" value="BETA TRANSDUCIN-RELATED PROTEIN"/>
    <property type="match status" value="1"/>
</dbReference>
<gene>
    <name evidence="1" type="ORF">DBV15_01770</name>
</gene>
<dbReference type="PANTHER" id="PTHR19871:SF28">
    <property type="entry name" value="AAA+ ATPASE DOMAIN-CONTAINING PROTEIN"/>
    <property type="match status" value="1"/>
</dbReference>